<dbReference type="Proteomes" id="UP000324850">
    <property type="component" value="Segment"/>
</dbReference>
<dbReference type="EMBL" id="MK249227">
    <property type="protein sequence ID" value="QCQ85113.1"/>
    <property type="molecule type" value="Genomic_DNA"/>
</dbReference>
<accession>A0A4V1F5H8</accession>
<proteinExistence type="predicted"/>
<feature type="domain" description="Replication-associated protein ORF2/G2P" evidence="1">
    <location>
        <begin position="68"/>
        <end position="182"/>
    </location>
</feature>
<dbReference type="Pfam" id="PF23343">
    <property type="entry name" value="REP_ORF2-G2P"/>
    <property type="match status" value="1"/>
</dbReference>
<organism evidence="2">
    <name type="scientific">Blackfly microvirus SF02</name>
    <dbReference type="NCBI Taxonomy" id="2576452"/>
    <lineage>
        <taxon>Viruses</taxon>
        <taxon>Monodnaviria</taxon>
        <taxon>Sangervirae</taxon>
        <taxon>Phixviricota</taxon>
        <taxon>Malgrandaviricetes</taxon>
        <taxon>Petitvirales</taxon>
        <taxon>Microviridae</taxon>
        <taxon>Microvirus</taxon>
    </lineage>
</organism>
<evidence type="ECO:0000313" key="2">
    <source>
        <dbReference type="EMBL" id="QCQ85113.1"/>
    </source>
</evidence>
<name>A0A4V1F5H8_9VIRU</name>
<reference evidence="2" key="1">
    <citation type="submission" date="2018-12" db="EMBL/GenBank/DDBJ databases">
        <title>Singled stranded DNA viruses identified in blackflies (Austrosimulium ungulatum) sampled in New Zealand.</title>
        <authorList>
            <person name="Kraberger S."/>
            <person name="Fontenele R.S."/>
            <person name="Schmidlin K."/>
            <person name="Walters M."/>
            <person name="Varsani A."/>
        </authorList>
    </citation>
    <scope>NUCLEOTIDE SEQUENCE [LARGE SCALE GENOMIC DNA]</scope>
    <source>
        <strain evidence="2">189</strain>
    </source>
</reference>
<protein>
    <submittedName>
        <fullName evidence="2">Replication initiator protein</fullName>
    </submittedName>
</protein>
<evidence type="ECO:0000259" key="1">
    <source>
        <dbReference type="Pfam" id="PF23343"/>
    </source>
</evidence>
<dbReference type="InterPro" id="IPR056906">
    <property type="entry name" value="ORF2/G2P_dom"/>
</dbReference>
<sequence>MPCYHPIDAYQSNLLKSNGKREIVFSSYRARDHQKIKLPCGQCVGCRLERSRQWAIRCMHEASLHAQNIFITLTYSDQALPADGSLQLRDWQLFMKKLRKKYGSKIRFFHCGEYGEKLGRPHYHAIIFNFDFADKKPWKKTKQGHLTYRSQSLEELWTHGYSEIGSVSFESAAYVARYIMKKINGDQADDHYAKIDPATGQIFNLKPEYITMSRRPGIGKNWFEKFSSDVYPSDEIILKGKKYRPPKYYDRQYEILDPQAFDEIKSKREDNAKKYIDDQTPERLNVKEQVILARISRLKRNLK</sequence>